<evidence type="ECO:0000259" key="1">
    <source>
        <dbReference type="PROSITE" id="PS50011"/>
    </source>
</evidence>
<evidence type="ECO:0000313" key="2">
    <source>
        <dbReference type="EMBL" id="KAF2164529.1"/>
    </source>
</evidence>
<dbReference type="AlphaFoldDB" id="A0A6A6CFT6"/>
<dbReference type="GO" id="GO:0004674">
    <property type="term" value="F:protein serine/threonine kinase activity"/>
    <property type="evidence" value="ECO:0007669"/>
    <property type="project" value="TreeGrafter"/>
</dbReference>
<dbReference type="RefSeq" id="XP_033665418.1">
    <property type="nucleotide sequence ID" value="XM_033813274.1"/>
</dbReference>
<proteinExistence type="predicted"/>
<dbReference type="GeneID" id="54566546"/>
<dbReference type="Proteomes" id="UP000799537">
    <property type="component" value="Unassembled WGS sequence"/>
</dbReference>
<reference evidence="2" key="1">
    <citation type="journal article" date="2020" name="Stud. Mycol.">
        <title>101 Dothideomycetes genomes: a test case for predicting lifestyles and emergence of pathogens.</title>
        <authorList>
            <person name="Haridas S."/>
            <person name="Albert R."/>
            <person name="Binder M."/>
            <person name="Bloem J."/>
            <person name="Labutti K."/>
            <person name="Salamov A."/>
            <person name="Andreopoulos B."/>
            <person name="Baker S."/>
            <person name="Barry K."/>
            <person name="Bills G."/>
            <person name="Bluhm B."/>
            <person name="Cannon C."/>
            <person name="Castanera R."/>
            <person name="Culley D."/>
            <person name="Daum C."/>
            <person name="Ezra D."/>
            <person name="Gonzalez J."/>
            <person name="Henrissat B."/>
            <person name="Kuo A."/>
            <person name="Liang C."/>
            <person name="Lipzen A."/>
            <person name="Lutzoni F."/>
            <person name="Magnuson J."/>
            <person name="Mondo S."/>
            <person name="Nolan M."/>
            <person name="Ohm R."/>
            <person name="Pangilinan J."/>
            <person name="Park H.-J."/>
            <person name="Ramirez L."/>
            <person name="Alfaro M."/>
            <person name="Sun H."/>
            <person name="Tritt A."/>
            <person name="Yoshinaga Y."/>
            <person name="Zwiers L.-H."/>
            <person name="Turgeon B."/>
            <person name="Goodwin S."/>
            <person name="Spatafora J."/>
            <person name="Crous P."/>
            <person name="Grigoriev I."/>
        </authorList>
    </citation>
    <scope>NUCLEOTIDE SEQUENCE</scope>
    <source>
        <strain evidence="2">ATCC 36951</strain>
    </source>
</reference>
<dbReference type="InterPro" id="IPR011009">
    <property type="entry name" value="Kinase-like_dom_sf"/>
</dbReference>
<organism evidence="2 3">
    <name type="scientific">Zasmidium cellare ATCC 36951</name>
    <dbReference type="NCBI Taxonomy" id="1080233"/>
    <lineage>
        <taxon>Eukaryota</taxon>
        <taxon>Fungi</taxon>
        <taxon>Dikarya</taxon>
        <taxon>Ascomycota</taxon>
        <taxon>Pezizomycotina</taxon>
        <taxon>Dothideomycetes</taxon>
        <taxon>Dothideomycetidae</taxon>
        <taxon>Mycosphaerellales</taxon>
        <taxon>Mycosphaerellaceae</taxon>
        <taxon>Zasmidium</taxon>
    </lineage>
</organism>
<dbReference type="InterPro" id="IPR008271">
    <property type="entry name" value="Ser/Thr_kinase_AS"/>
</dbReference>
<dbReference type="Gene3D" id="1.10.510.10">
    <property type="entry name" value="Transferase(Phosphotransferase) domain 1"/>
    <property type="match status" value="1"/>
</dbReference>
<dbReference type="Pfam" id="PF00069">
    <property type="entry name" value="Pkinase"/>
    <property type="match status" value="1"/>
</dbReference>
<dbReference type="SUPFAM" id="SSF56112">
    <property type="entry name" value="Protein kinase-like (PK-like)"/>
    <property type="match status" value="1"/>
</dbReference>
<gene>
    <name evidence="2" type="ORF">M409DRAFT_56370</name>
</gene>
<name>A0A6A6CFT6_ZASCE</name>
<protein>
    <recommendedName>
        <fullName evidence="1">Protein kinase domain-containing protein</fullName>
    </recommendedName>
</protein>
<accession>A0A6A6CFT6</accession>
<dbReference type="PROSITE" id="PS00108">
    <property type="entry name" value="PROTEIN_KINASE_ST"/>
    <property type="match status" value="1"/>
</dbReference>
<dbReference type="OrthoDB" id="4062651at2759"/>
<sequence>MSETTPAGHSLENPLDADILQTFSEDERHEPWFPRVYSAEQDLPFAADGVSPSLPGRRIENAIGIYEPFRELRCVRKFITEHGMDAGEPSIRRQMVQEAKLLYAARHYHVVRLLQTYFQAFDEDEYPFAIIMERVDKNLRHYLRRGRTPSASWFGCLIQVVHYIHGLGIRHRDIKTRNILIKDGRPLLADFGLSQMGLGKTMPTTIATRIPGRTPGYCAPEVANGSTRGRSADIFSLGAVFLEMLAALEGPQSLGHLRSIVPEDSGSYSENVGNLQN</sequence>
<evidence type="ECO:0000313" key="3">
    <source>
        <dbReference type="Proteomes" id="UP000799537"/>
    </source>
</evidence>
<dbReference type="GO" id="GO:0005634">
    <property type="term" value="C:nucleus"/>
    <property type="evidence" value="ECO:0007669"/>
    <property type="project" value="TreeGrafter"/>
</dbReference>
<dbReference type="PANTHER" id="PTHR44167">
    <property type="entry name" value="OVARIAN-SPECIFIC SERINE/THREONINE-PROTEIN KINASE LOK-RELATED"/>
    <property type="match status" value="1"/>
</dbReference>
<dbReference type="SMART" id="SM00220">
    <property type="entry name" value="S_TKc"/>
    <property type="match status" value="1"/>
</dbReference>
<dbReference type="PANTHER" id="PTHR44167:SF24">
    <property type="entry name" value="SERINE_THREONINE-PROTEIN KINASE CHK2"/>
    <property type="match status" value="1"/>
</dbReference>
<dbReference type="EMBL" id="ML993603">
    <property type="protein sequence ID" value="KAF2164529.1"/>
    <property type="molecule type" value="Genomic_DNA"/>
</dbReference>
<keyword evidence="3" id="KW-1185">Reference proteome</keyword>
<dbReference type="GO" id="GO:0005524">
    <property type="term" value="F:ATP binding"/>
    <property type="evidence" value="ECO:0007669"/>
    <property type="project" value="InterPro"/>
</dbReference>
<dbReference type="PROSITE" id="PS50011">
    <property type="entry name" value="PROTEIN_KINASE_DOM"/>
    <property type="match status" value="1"/>
</dbReference>
<dbReference type="GO" id="GO:0044773">
    <property type="term" value="P:mitotic DNA damage checkpoint signaling"/>
    <property type="evidence" value="ECO:0007669"/>
    <property type="project" value="TreeGrafter"/>
</dbReference>
<feature type="domain" description="Protein kinase" evidence="1">
    <location>
        <begin position="22"/>
        <end position="277"/>
    </location>
</feature>
<dbReference type="InterPro" id="IPR000719">
    <property type="entry name" value="Prot_kinase_dom"/>
</dbReference>